<organism evidence="14 15">
    <name type="scientific">Jingyaoa shaoxingensis</name>
    <dbReference type="NCBI Taxonomy" id="2763671"/>
    <lineage>
        <taxon>Bacteria</taxon>
        <taxon>Bacillati</taxon>
        <taxon>Bacillota</taxon>
        <taxon>Clostridia</taxon>
        <taxon>Lachnospirales</taxon>
        <taxon>Lachnospiraceae</taxon>
        <taxon>Jingyaoa</taxon>
    </lineage>
</organism>
<comment type="function">
    <text evidence="11">Initiates the restart of stalled replication forks, which reloads the replicative helicase on sites other than the origin of replication. Recognizes and binds to abandoned replication forks and remodels them to uncover a helicase loading site. Promotes assembly of the primosome at these replication forks.</text>
</comment>
<dbReference type="InterPro" id="IPR041222">
    <property type="entry name" value="PriA_3primeBD"/>
</dbReference>
<dbReference type="Pfam" id="PF00271">
    <property type="entry name" value="Helicase_C"/>
    <property type="match status" value="1"/>
</dbReference>
<comment type="caution">
    <text evidence="14">The sequence shown here is derived from an EMBL/GenBank/DDBJ whole genome shotgun (WGS) entry which is preliminary data.</text>
</comment>
<name>A0ABR7N6F0_9FIRM</name>
<dbReference type="PROSITE" id="PS51192">
    <property type="entry name" value="HELICASE_ATP_BIND_1"/>
    <property type="match status" value="1"/>
</dbReference>
<accession>A0ABR7N6F0</accession>
<dbReference type="EMBL" id="JACRSZ010000001">
    <property type="protein sequence ID" value="MBC8571720.1"/>
    <property type="molecule type" value="Genomic_DNA"/>
</dbReference>
<evidence type="ECO:0000256" key="10">
    <source>
        <dbReference type="ARBA" id="ARBA00023235"/>
    </source>
</evidence>
<keyword evidence="4 11" id="KW-0547">Nucleotide-binding</keyword>
<keyword evidence="15" id="KW-1185">Reference proteome</keyword>
<feature type="binding site" evidence="11">
    <location>
        <position position="462"/>
    </location>
    <ligand>
        <name>Zn(2+)</name>
        <dbReference type="ChEBI" id="CHEBI:29105"/>
        <label>2</label>
    </ligand>
</feature>
<keyword evidence="8 11" id="KW-0067">ATP-binding</keyword>
<comment type="similarity">
    <text evidence="11">Belongs to the helicase family. PriA subfamily.</text>
</comment>
<dbReference type="SMART" id="SM00490">
    <property type="entry name" value="HELICc"/>
    <property type="match status" value="1"/>
</dbReference>
<dbReference type="InterPro" id="IPR040498">
    <property type="entry name" value="PriA_CRR"/>
</dbReference>
<dbReference type="InterPro" id="IPR041236">
    <property type="entry name" value="PriA_C"/>
</dbReference>
<keyword evidence="2 11" id="KW-0235">DNA replication</keyword>
<feature type="binding site" evidence="11">
    <location>
        <position position="453"/>
    </location>
    <ligand>
        <name>Zn(2+)</name>
        <dbReference type="ChEBI" id="CHEBI:29105"/>
        <label>1</label>
    </ligand>
</feature>
<comment type="cofactor">
    <cofactor evidence="11">
        <name>Zn(2+)</name>
        <dbReference type="ChEBI" id="CHEBI:29105"/>
    </cofactor>
    <text evidence="11">Binds 2 zinc ions per subunit.</text>
</comment>
<dbReference type="InterPro" id="IPR011545">
    <property type="entry name" value="DEAD/DEAH_box_helicase_dom"/>
</dbReference>
<comment type="subunit">
    <text evidence="11">Component of the replication restart primosome.</text>
</comment>
<keyword evidence="7 11" id="KW-0862">Zinc</keyword>
<comment type="catalytic activity">
    <reaction evidence="11">
        <text>ATP + H2O = ADP + phosphate + H(+)</text>
        <dbReference type="Rhea" id="RHEA:13065"/>
        <dbReference type="ChEBI" id="CHEBI:15377"/>
        <dbReference type="ChEBI" id="CHEBI:15378"/>
        <dbReference type="ChEBI" id="CHEBI:30616"/>
        <dbReference type="ChEBI" id="CHEBI:43474"/>
        <dbReference type="ChEBI" id="CHEBI:456216"/>
        <dbReference type="EC" id="5.6.2.4"/>
    </reaction>
</comment>
<dbReference type="EC" id="5.6.2.4" evidence="11"/>
<evidence type="ECO:0000256" key="7">
    <source>
        <dbReference type="ARBA" id="ARBA00022833"/>
    </source>
</evidence>
<evidence type="ECO:0000256" key="3">
    <source>
        <dbReference type="ARBA" id="ARBA00022723"/>
    </source>
</evidence>
<evidence type="ECO:0000313" key="15">
    <source>
        <dbReference type="Proteomes" id="UP000657421"/>
    </source>
</evidence>
<dbReference type="Gene3D" id="3.40.1440.60">
    <property type="entry name" value="PriA, 3(prime) DNA-binding domain"/>
    <property type="match status" value="1"/>
</dbReference>
<dbReference type="Pfam" id="PF18319">
    <property type="entry name" value="Zn_ribbon_PriA"/>
    <property type="match status" value="1"/>
</dbReference>
<protein>
    <recommendedName>
        <fullName evidence="11">Replication restart protein PriA</fullName>
    </recommendedName>
    <alternativeName>
        <fullName evidence="11">ATP-dependent DNA helicase PriA</fullName>
        <ecNumber evidence="11">5.6.2.4</ecNumber>
    </alternativeName>
    <alternativeName>
        <fullName evidence="11">DNA 3'-5' helicase PriA</fullName>
    </alternativeName>
</protein>
<dbReference type="RefSeq" id="WP_249306669.1">
    <property type="nucleotide sequence ID" value="NZ_JACRSZ010000001.1"/>
</dbReference>
<keyword evidence="10 11" id="KW-0413">Isomerase</keyword>
<evidence type="ECO:0000256" key="2">
    <source>
        <dbReference type="ARBA" id="ARBA00022705"/>
    </source>
</evidence>
<feature type="binding site" evidence="11">
    <location>
        <position position="450"/>
    </location>
    <ligand>
        <name>Zn(2+)</name>
        <dbReference type="ChEBI" id="CHEBI:29105"/>
        <label>1</label>
    </ligand>
</feature>
<gene>
    <name evidence="11 14" type="primary">priA</name>
    <name evidence="14" type="ORF">H8716_01265</name>
</gene>
<evidence type="ECO:0000256" key="9">
    <source>
        <dbReference type="ARBA" id="ARBA00023125"/>
    </source>
</evidence>
<dbReference type="Pfam" id="PF00270">
    <property type="entry name" value="DEAD"/>
    <property type="match status" value="1"/>
</dbReference>
<dbReference type="InterPro" id="IPR001650">
    <property type="entry name" value="Helicase_C-like"/>
</dbReference>
<keyword evidence="6 11" id="KW-0347">Helicase</keyword>
<feature type="domain" description="Helicase C-terminal" evidence="13">
    <location>
        <begin position="484"/>
        <end position="651"/>
    </location>
</feature>
<evidence type="ECO:0000259" key="12">
    <source>
        <dbReference type="PROSITE" id="PS51192"/>
    </source>
</evidence>
<evidence type="ECO:0000256" key="1">
    <source>
        <dbReference type="ARBA" id="ARBA00022515"/>
    </source>
</evidence>
<feature type="domain" description="Helicase ATP-binding" evidence="12">
    <location>
        <begin position="222"/>
        <end position="388"/>
    </location>
</feature>
<feature type="binding site" evidence="11">
    <location>
        <position position="459"/>
    </location>
    <ligand>
        <name>Zn(2+)</name>
        <dbReference type="ChEBI" id="CHEBI:29105"/>
        <label>2</label>
    </ligand>
</feature>
<dbReference type="NCBIfam" id="TIGR00595">
    <property type="entry name" value="priA"/>
    <property type="match status" value="1"/>
</dbReference>
<evidence type="ECO:0000256" key="11">
    <source>
        <dbReference type="HAMAP-Rule" id="MF_00983"/>
    </source>
</evidence>
<evidence type="ECO:0000256" key="6">
    <source>
        <dbReference type="ARBA" id="ARBA00022806"/>
    </source>
</evidence>
<keyword evidence="3 11" id="KW-0479">Metal-binding</keyword>
<evidence type="ECO:0000256" key="5">
    <source>
        <dbReference type="ARBA" id="ARBA00022801"/>
    </source>
</evidence>
<evidence type="ECO:0000256" key="4">
    <source>
        <dbReference type="ARBA" id="ARBA00022741"/>
    </source>
</evidence>
<keyword evidence="9 11" id="KW-0238">DNA-binding</keyword>
<dbReference type="HAMAP" id="MF_00983">
    <property type="entry name" value="PriA"/>
    <property type="match status" value="1"/>
</dbReference>
<feature type="binding site" evidence="11">
    <location>
        <position position="476"/>
    </location>
    <ligand>
        <name>Zn(2+)</name>
        <dbReference type="ChEBI" id="CHEBI:29105"/>
        <label>2</label>
    </ligand>
</feature>
<dbReference type="PROSITE" id="PS51194">
    <property type="entry name" value="HELICASE_CTER"/>
    <property type="match status" value="1"/>
</dbReference>
<evidence type="ECO:0000259" key="13">
    <source>
        <dbReference type="PROSITE" id="PS51194"/>
    </source>
</evidence>
<dbReference type="InterPro" id="IPR005259">
    <property type="entry name" value="PriA"/>
</dbReference>
<dbReference type="SMART" id="SM00487">
    <property type="entry name" value="DEXDc"/>
    <property type="match status" value="1"/>
</dbReference>
<dbReference type="CDD" id="cd18804">
    <property type="entry name" value="SF2_C_priA"/>
    <property type="match status" value="1"/>
</dbReference>
<evidence type="ECO:0000313" key="14">
    <source>
        <dbReference type="EMBL" id="MBC8571720.1"/>
    </source>
</evidence>
<sequence>MQRKLYANIIVDISQEKLDRTFSYLVPDSMQKLIHIGDVVAIPFGKGNRLTKGYVVELTGITQYEESKMKSIQEILVGTEQTTGEDRLITLAAWMRDTYGSTMIQALKTVIPIKKKVKPKEKKTLVLLLSKDETEEKLKFYEKKSQRARYRLLKALREEKEIPYDLATGKLNITSATVRGMEEQGILKVEAVQVYRNPLHQREQEDYTIRLNPEQQRITDAIWQEEQCRVSLVFGVTGSGKTEVYMELIARTIEKGRQAIVLIPEISLTYQTVMRFYRRFGDRISIIHSRLSAGEKYDQFQRAKNGDIDIMIGPRSALFTPFSRLGLIIIDEEHESSYKSETTPRYHAREVAIERAELEDAKVVLGSATPSLEAYYRAKKGEYALYTLDKRARSSSLPDVDVVDMREELKNGNRSVISAKLREEIQLKLDAGEQIMLFLNRRGYAGFLSCRACGHVLMCPHCDVSLSVHNYGRMICHYCGYEEKRPEVCPKCGSSFISTFGIGTQQVELVVKKMFPQSEVLRMDMDTTRAKDGHEKILSAFQNQEADILIGTQMIVKGHDFPNVTLVGILAADLSLHADDYKAGERTFQLLTQAAGRAGRGEKKGNVVIQTYDPDHYCITSAAKQDYLEFYGEEMSYRMLAGYPPAVYMMSLHGTGKDEQHLQMAMEYLVKMIQRMPENQKVRIFGPVQESIGKIQDEYRKVIYLKAEQLSVLTGIKNKLEKYMELNEGYRTVMVQFDLND</sequence>
<evidence type="ECO:0000256" key="8">
    <source>
        <dbReference type="ARBA" id="ARBA00022840"/>
    </source>
</evidence>
<feature type="binding site" evidence="11">
    <location>
        <position position="479"/>
    </location>
    <ligand>
        <name>Zn(2+)</name>
        <dbReference type="ChEBI" id="CHEBI:29105"/>
        <label>2</label>
    </ligand>
</feature>
<dbReference type="PANTHER" id="PTHR30580:SF0">
    <property type="entry name" value="PRIMOSOMAL PROTEIN N"/>
    <property type="match status" value="1"/>
</dbReference>
<dbReference type="Pfam" id="PF17764">
    <property type="entry name" value="PriA_3primeBD"/>
    <property type="match status" value="1"/>
</dbReference>
<keyword evidence="5 11" id="KW-0378">Hydrolase</keyword>
<comment type="catalytic activity">
    <reaction evidence="11">
        <text>Couples ATP hydrolysis with the unwinding of duplex DNA by translocating in the 3'-5' direction.</text>
        <dbReference type="EC" id="5.6.2.4"/>
    </reaction>
</comment>
<dbReference type="InterPro" id="IPR042115">
    <property type="entry name" value="PriA_3primeBD_sf"/>
</dbReference>
<reference evidence="14 15" key="1">
    <citation type="submission" date="2020-08" db="EMBL/GenBank/DDBJ databases">
        <title>Genome public.</title>
        <authorList>
            <person name="Liu C."/>
            <person name="Sun Q."/>
        </authorList>
    </citation>
    <scope>NUCLEOTIDE SEQUENCE [LARGE SCALE GENOMIC DNA]</scope>
    <source>
        <strain evidence="14 15">NSJ-46</strain>
    </source>
</reference>
<proteinExistence type="inferred from homology"/>
<feature type="binding site" evidence="11">
    <location>
        <position position="492"/>
    </location>
    <ligand>
        <name>Zn(2+)</name>
        <dbReference type="ChEBI" id="CHEBI:29105"/>
        <label>1</label>
    </ligand>
</feature>
<dbReference type="Gene3D" id="3.40.50.300">
    <property type="entry name" value="P-loop containing nucleotide triphosphate hydrolases"/>
    <property type="match status" value="2"/>
</dbReference>
<dbReference type="InterPro" id="IPR027417">
    <property type="entry name" value="P-loop_NTPase"/>
</dbReference>
<keyword evidence="1 11" id="KW-0639">Primosome</keyword>
<dbReference type="InterPro" id="IPR014001">
    <property type="entry name" value="Helicase_ATP-bd"/>
</dbReference>
<feature type="binding site" evidence="11">
    <location>
        <position position="489"/>
    </location>
    <ligand>
        <name>Zn(2+)</name>
        <dbReference type="ChEBI" id="CHEBI:29105"/>
        <label>1</label>
    </ligand>
</feature>
<dbReference type="PANTHER" id="PTHR30580">
    <property type="entry name" value="PRIMOSOMAL PROTEIN N"/>
    <property type="match status" value="1"/>
</dbReference>
<dbReference type="Pfam" id="PF18074">
    <property type="entry name" value="PriA_C"/>
    <property type="match status" value="1"/>
</dbReference>
<dbReference type="Proteomes" id="UP000657421">
    <property type="component" value="Unassembled WGS sequence"/>
</dbReference>
<dbReference type="CDD" id="cd17929">
    <property type="entry name" value="DEXHc_priA"/>
    <property type="match status" value="1"/>
</dbReference>
<dbReference type="SUPFAM" id="SSF52540">
    <property type="entry name" value="P-loop containing nucleoside triphosphate hydrolases"/>
    <property type="match status" value="2"/>
</dbReference>